<keyword evidence="4" id="KW-0963">Cytoplasm</keyword>
<evidence type="ECO:0000259" key="9">
    <source>
        <dbReference type="Pfam" id="PF24652"/>
    </source>
</evidence>
<evidence type="ECO:0000259" key="10">
    <source>
        <dbReference type="Pfam" id="PF24654"/>
    </source>
</evidence>
<dbReference type="GeneTree" id="ENSGT00390000000781"/>
<evidence type="ECO:0000256" key="4">
    <source>
        <dbReference type="ARBA" id="ARBA00022490"/>
    </source>
</evidence>
<name>S4RJH7_PETMA</name>
<dbReference type="GO" id="GO:0005814">
    <property type="term" value="C:centriole"/>
    <property type="evidence" value="ECO:0007669"/>
    <property type="project" value="UniProtKB-SubCell"/>
</dbReference>
<organism evidence="12">
    <name type="scientific">Petromyzon marinus</name>
    <name type="common">Sea lamprey</name>
    <dbReference type="NCBI Taxonomy" id="7757"/>
    <lineage>
        <taxon>Eukaryota</taxon>
        <taxon>Metazoa</taxon>
        <taxon>Chordata</taxon>
        <taxon>Craniata</taxon>
        <taxon>Vertebrata</taxon>
        <taxon>Cyclostomata</taxon>
        <taxon>Hyperoartia</taxon>
        <taxon>Petromyzontiformes</taxon>
        <taxon>Petromyzontidae</taxon>
        <taxon>Petromyzon</taxon>
    </lineage>
</organism>
<dbReference type="InterPro" id="IPR028926">
    <property type="entry name" value="CEP76-C2"/>
</dbReference>
<sequence length="672" mass="74579">MTLPPEKVSELRQIIYDQLNRMDIQSTVRAVLADSLRGEGGEGGEGGRKQVPVSEQDLLQALHQRGVVDQVMEQLAFRHVRTRILHSPRPSQSLLIQQLIKSPNIDPGRRYLHLRVLGGRAFLEHLHTGPSPPASPPAGTPGRPGPTLTLHLNFRSQRFRSKPAACACEPDLRDSFLLELHDGSRGEGGKMADTTTLLGMSDPVHLVLVKTDHVSVETTLVTSHRLEWRHVLACPTAMDTAVELQGVGSESRVAVGVLHLRLELHPRLIHTITPDVLNTQLGLERQRAAEKERLFLVYAKQWWREYLQIRPEHNSRLVKIFAQDENGTNRPVCAYVRLLRAGRLLDSPRQAARFVSLLGYERAQAVGGGARHEMWSSAFAFLCRGKGDCEDHANLLCSLLLGFGLDAFVCVGTKAKGEPHAWVATRSTDGTATFWESLTGHRYAHRPINLDDPPLPRAQQHQQHHPYRTLGCAYNHRAFYANCGPTHAVDATHLDLADGTRWKAMSRDAVASVTTAGLATSALAPPLRPPSIDPADAARRVETELRLLVEDHRKDLGLQTAWDPALAYLLSPALAAYECERAVGVAPGNDEFQDAVRRFVPDGHTFKGFPIHLLSRNARRALATALRSPFCDEIVSCRGDEVRLAVRTRVFVYPENACAVWIMFACTYRSVL</sequence>
<evidence type="ECO:0000259" key="8">
    <source>
        <dbReference type="Pfam" id="PF15627"/>
    </source>
</evidence>
<dbReference type="PANTHER" id="PTHR46436">
    <property type="entry name" value="CENTROSOMAL PROTEIN OF 76 KDA"/>
    <property type="match status" value="1"/>
</dbReference>
<feature type="compositionally biased region" description="Pro residues" evidence="7">
    <location>
        <begin position="130"/>
        <end position="139"/>
    </location>
</feature>
<evidence type="ECO:0000256" key="5">
    <source>
        <dbReference type="ARBA" id="ARBA00023212"/>
    </source>
</evidence>
<dbReference type="Pfam" id="PF24654">
    <property type="entry name" value="CEP76_N"/>
    <property type="match status" value="1"/>
</dbReference>
<feature type="domain" description="Centrosomal protein of 76 kDa C-terminal" evidence="9">
    <location>
        <begin position="533"/>
        <end position="669"/>
    </location>
</feature>
<dbReference type="Ensembl" id="ENSPMAT00000005380.1">
    <property type="protein sequence ID" value="ENSPMAP00000005360.1"/>
    <property type="gene ID" value="ENSPMAG00000004863.1"/>
</dbReference>
<evidence type="ECO:0000259" key="11">
    <source>
        <dbReference type="Pfam" id="PF24656"/>
    </source>
</evidence>
<feature type="domain" description="CEP76 C2" evidence="8">
    <location>
        <begin position="104"/>
        <end position="267"/>
    </location>
</feature>
<dbReference type="Pfam" id="PF24652">
    <property type="entry name" value="CEP76_C"/>
    <property type="match status" value="1"/>
</dbReference>
<evidence type="ECO:0000256" key="6">
    <source>
        <dbReference type="ARBA" id="ARBA00024729"/>
    </source>
</evidence>
<dbReference type="AlphaFoldDB" id="S4RJH7"/>
<evidence type="ECO:0000256" key="3">
    <source>
        <dbReference type="ARBA" id="ARBA00015706"/>
    </source>
</evidence>
<dbReference type="Pfam" id="PF15627">
    <property type="entry name" value="CEP76-C2"/>
    <property type="match status" value="1"/>
</dbReference>
<dbReference type="Gene3D" id="3.10.620.30">
    <property type="match status" value="1"/>
</dbReference>
<dbReference type="InterPro" id="IPR038765">
    <property type="entry name" value="Papain-like_cys_pep_sf"/>
</dbReference>
<dbReference type="InterPro" id="IPR056290">
    <property type="entry name" value="CEPT76/DRC7_peptidase-like_dom"/>
</dbReference>
<accession>S4RJH7</accession>
<dbReference type="OMA" id="RRWWSEY"/>
<reference evidence="12" key="1">
    <citation type="submission" date="2025-08" db="UniProtKB">
        <authorList>
            <consortium name="Ensembl"/>
        </authorList>
    </citation>
    <scope>IDENTIFICATION</scope>
</reference>
<feature type="domain" description="CEP76 N-terminal" evidence="10">
    <location>
        <begin position="10"/>
        <end position="75"/>
    </location>
</feature>
<dbReference type="PANTHER" id="PTHR46436:SF1">
    <property type="entry name" value="CENTROSOMAL PROTEIN OF 76 KDA"/>
    <property type="match status" value="1"/>
</dbReference>
<proteinExistence type="inferred from homology"/>
<dbReference type="HOGENOM" id="CLU_027144_0_0_1"/>
<reference evidence="12" key="2">
    <citation type="submission" date="2025-09" db="UniProtKB">
        <authorList>
            <consortium name="Ensembl"/>
        </authorList>
    </citation>
    <scope>IDENTIFICATION</scope>
</reference>
<dbReference type="STRING" id="7757.ENSPMAP00000005360"/>
<feature type="region of interest" description="Disordered" evidence="7">
    <location>
        <begin position="125"/>
        <end position="146"/>
    </location>
</feature>
<dbReference type="InterPro" id="IPR056288">
    <property type="entry name" value="CEP76_C"/>
</dbReference>
<dbReference type="InterPro" id="IPR052299">
    <property type="entry name" value="CEP76"/>
</dbReference>
<comment type="similarity">
    <text evidence="2">Belongs to the CEP76 family.</text>
</comment>
<protein>
    <recommendedName>
        <fullName evidence="3">Centrosomal protein of 76 kDa</fullName>
    </recommendedName>
</protein>
<dbReference type="GO" id="GO:0046599">
    <property type="term" value="P:regulation of centriole replication"/>
    <property type="evidence" value="ECO:0007669"/>
    <property type="project" value="TreeGrafter"/>
</dbReference>
<evidence type="ECO:0000256" key="2">
    <source>
        <dbReference type="ARBA" id="ARBA00005400"/>
    </source>
</evidence>
<evidence type="ECO:0000256" key="1">
    <source>
        <dbReference type="ARBA" id="ARBA00004114"/>
    </source>
</evidence>
<comment type="subcellular location">
    <subcellularLocation>
        <location evidence="1">Cytoplasm</location>
        <location evidence="1">Cytoskeleton</location>
        <location evidence="1">Microtubule organizing center</location>
        <location evidence="1">Centrosome</location>
        <location evidence="1">Centriole</location>
    </subcellularLocation>
</comment>
<dbReference type="Pfam" id="PF24656">
    <property type="entry name" value="CEPT76_peptidase"/>
    <property type="match status" value="1"/>
</dbReference>
<dbReference type="InterPro" id="IPR056289">
    <property type="entry name" value="CEP76_N"/>
</dbReference>
<feature type="domain" description="CEP76/DRC7 peptidase-like" evidence="11">
    <location>
        <begin position="373"/>
        <end position="505"/>
    </location>
</feature>
<dbReference type="SUPFAM" id="SSF54001">
    <property type="entry name" value="Cysteine proteinases"/>
    <property type="match status" value="1"/>
</dbReference>
<evidence type="ECO:0000256" key="7">
    <source>
        <dbReference type="SAM" id="MobiDB-lite"/>
    </source>
</evidence>
<evidence type="ECO:0000313" key="12">
    <source>
        <dbReference type="Ensembl" id="ENSPMAP00000005360.1"/>
    </source>
</evidence>
<comment type="function">
    <text evidence="6">Centrosomal protein involved in regulation of centriole duplication. Required to limit centriole duplication to once per cell cycle by preventing centriole reduplication.</text>
</comment>
<keyword evidence="5" id="KW-0206">Cytoskeleton</keyword>